<proteinExistence type="predicted"/>
<keyword evidence="3" id="KW-1185">Reference proteome</keyword>
<dbReference type="Proteomes" id="UP001499910">
    <property type="component" value="Unassembled WGS sequence"/>
</dbReference>
<gene>
    <name evidence="2" type="ORF">GCM10023209_16770</name>
</gene>
<evidence type="ECO:0000313" key="2">
    <source>
        <dbReference type="EMBL" id="GAA5072185.1"/>
    </source>
</evidence>
<sequence length="135" mass="15831">MTTLDEAMHGKPLTMAQRKHHFYLADALRRFEWDMHSAIFMDQRIPMEWREIATRRESAKTRITVRLDEDVVKWFRSMGPGYQPRMNDVLRAFMHARLGGLIRGHDTIEPFKESTTSQTAPPQWGEAARVMGEEE</sequence>
<accession>A0ABP9L8W5</accession>
<protein>
    <recommendedName>
        <fullName evidence="4">BrnA antitoxin of type II toxin-antitoxin system</fullName>
    </recommendedName>
</protein>
<dbReference type="RefSeq" id="WP_259550234.1">
    <property type="nucleotide sequence ID" value="NZ_BAABHW010000002.1"/>
</dbReference>
<feature type="region of interest" description="Disordered" evidence="1">
    <location>
        <begin position="112"/>
        <end position="135"/>
    </location>
</feature>
<evidence type="ECO:0000313" key="3">
    <source>
        <dbReference type="Proteomes" id="UP001499910"/>
    </source>
</evidence>
<organism evidence="2 3">
    <name type="scientific">[Roseibacterium] beibuensis</name>
    <dbReference type="NCBI Taxonomy" id="1193142"/>
    <lineage>
        <taxon>Bacteria</taxon>
        <taxon>Pseudomonadati</taxon>
        <taxon>Pseudomonadota</taxon>
        <taxon>Alphaproteobacteria</taxon>
        <taxon>Rhodobacterales</taxon>
        <taxon>Roseobacteraceae</taxon>
        <taxon>Roseicyclus</taxon>
    </lineage>
</organism>
<dbReference type="InterPro" id="IPR025528">
    <property type="entry name" value="BrnA_antitoxin"/>
</dbReference>
<evidence type="ECO:0000256" key="1">
    <source>
        <dbReference type="SAM" id="MobiDB-lite"/>
    </source>
</evidence>
<comment type="caution">
    <text evidence="2">The sequence shown here is derived from an EMBL/GenBank/DDBJ whole genome shotgun (WGS) entry which is preliminary data.</text>
</comment>
<name>A0ABP9L8W5_9RHOB</name>
<dbReference type="Pfam" id="PF14384">
    <property type="entry name" value="BrnA_antitoxin"/>
    <property type="match status" value="1"/>
</dbReference>
<dbReference type="EMBL" id="BAABHW010000002">
    <property type="protein sequence ID" value="GAA5072185.1"/>
    <property type="molecule type" value="Genomic_DNA"/>
</dbReference>
<evidence type="ECO:0008006" key="4">
    <source>
        <dbReference type="Google" id="ProtNLM"/>
    </source>
</evidence>
<reference evidence="3" key="1">
    <citation type="journal article" date="2019" name="Int. J. Syst. Evol. Microbiol.">
        <title>The Global Catalogue of Microorganisms (GCM) 10K type strain sequencing project: providing services to taxonomists for standard genome sequencing and annotation.</title>
        <authorList>
            <consortium name="The Broad Institute Genomics Platform"/>
            <consortium name="The Broad Institute Genome Sequencing Center for Infectious Disease"/>
            <person name="Wu L."/>
            <person name="Ma J."/>
        </authorList>
    </citation>
    <scope>NUCLEOTIDE SEQUENCE [LARGE SCALE GENOMIC DNA]</scope>
    <source>
        <strain evidence="3">JCM 18015</strain>
    </source>
</reference>